<protein>
    <submittedName>
        <fullName evidence="3">Uncharacterized protein</fullName>
    </submittedName>
</protein>
<keyword evidence="1" id="KW-0175">Coiled coil</keyword>
<sequence>MGIVRQMIQQDTPPPAVEKALAGLDEAILGQIPPVWIEPMANWSGYCAYEFVAEGEIRISDVACGVRLDTDSPALARVTRDIILHEYAHRLLGPGYGHNGAFAAMRLTLSFRATNLPDQDEHPDWRRVKLYDIHDHHQDSLITMPQALAWAWSTAQELSKTASTAEQCAATIKARWTKFTDAQEHRAERLERQKAQQKRAAIDAEQMAEAKKRTHRLDKLYLFGFGLIGYAAAILVAVHH</sequence>
<gene>
    <name evidence="3" type="ORF">BBC27_08020</name>
</gene>
<organism evidence="3 4">
    <name type="scientific">Acidithiobacillus ferrivorans</name>
    <dbReference type="NCBI Taxonomy" id="160808"/>
    <lineage>
        <taxon>Bacteria</taxon>
        <taxon>Pseudomonadati</taxon>
        <taxon>Pseudomonadota</taxon>
        <taxon>Acidithiobacillia</taxon>
        <taxon>Acidithiobacillales</taxon>
        <taxon>Acidithiobacillaceae</taxon>
        <taxon>Acidithiobacillus</taxon>
    </lineage>
</organism>
<evidence type="ECO:0000256" key="1">
    <source>
        <dbReference type="SAM" id="Coils"/>
    </source>
</evidence>
<evidence type="ECO:0000256" key="2">
    <source>
        <dbReference type="SAM" id="Phobius"/>
    </source>
</evidence>
<comment type="caution">
    <text evidence="3">The sequence shown here is derived from an EMBL/GenBank/DDBJ whole genome shotgun (WGS) entry which is preliminary data.</text>
</comment>
<accession>A0A1B9C0H2</accession>
<dbReference type="AlphaFoldDB" id="A0A1B9C0H2"/>
<reference evidence="3 4" key="1">
    <citation type="submission" date="2016-07" db="EMBL/GenBank/DDBJ databases">
        <title>Draft genome of a psychrotolerant acidophile Acidithiobacillus ferrivorans strain YL15.</title>
        <authorList>
            <person name="Peng T."/>
            <person name="Ma L."/>
            <person name="Nan M."/>
            <person name="An N."/>
            <person name="Wang M."/>
            <person name="Qiu G."/>
            <person name="Zeng W."/>
        </authorList>
    </citation>
    <scope>NUCLEOTIDE SEQUENCE [LARGE SCALE GENOMIC DNA]</scope>
    <source>
        <strain evidence="3 4">YL15</strain>
    </source>
</reference>
<evidence type="ECO:0000313" key="3">
    <source>
        <dbReference type="EMBL" id="OCB03403.1"/>
    </source>
</evidence>
<proteinExistence type="predicted"/>
<feature type="coiled-coil region" evidence="1">
    <location>
        <begin position="180"/>
        <end position="207"/>
    </location>
</feature>
<feature type="transmembrane region" description="Helical" evidence="2">
    <location>
        <begin position="220"/>
        <end position="238"/>
    </location>
</feature>
<dbReference type="RefSeq" id="WP_065412870.1">
    <property type="nucleotide sequence ID" value="NZ_MASQ01000067.1"/>
</dbReference>
<name>A0A1B9C0H2_9PROT</name>
<keyword evidence="2" id="KW-0812">Transmembrane</keyword>
<keyword evidence="2" id="KW-0472">Membrane</keyword>
<evidence type="ECO:0000313" key="4">
    <source>
        <dbReference type="Proteomes" id="UP000093129"/>
    </source>
</evidence>
<keyword evidence="2" id="KW-1133">Transmembrane helix</keyword>
<dbReference type="EMBL" id="MASQ01000067">
    <property type="protein sequence ID" value="OCB03403.1"/>
    <property type="molecule type" value="Genomic_DNA"/>
</dbReference>
<dbReference type="Proteomes" id="UP000093129">
    <property type="component" value="Unassembled WGS sequence"/>
</dbReference>